<dbReference type="PRINTS" id="PR00081">
    <property type="entry name" value="GDHRDH"/>
</dbReference>
<dbReference type="OrthoDB" id="9792003at2"/>
<dbReference type="GO" id="GO:0016020">
    <property type="term" value="C:membrane"/>
    <property type="evidence" value="ECO:0007669"/>
    <property type="project" value="TreeGrafter"/>
</dbReference>
<evidence type="ECO:0000256" key="1">
    <source>
        <dbReference type="ARBA" id="ARBA00006484"/>
    </source>
</evidence>
<dbReference type="EMBL" id="CAIZ01000053">
    <property type="protein sequence ID" value="CCH69296.1"/>
    <property type="molecule type" value="Genomic_DNA"/>
</dbReference>
<dbReference type="InterPro" id="IPR002347">
    <property type="entry name" value="SDR_fam"/>
</dbReference>
<protein>
    <submittedName>
        <fullName evidence="4">Short chain dehydrogenase</fullName>
    </submittedName>
</protein>
<gene>
    <name evidence="4" type="ORF">BN10_1460004</name>
</gene>
<sequence length="231" mass="24490">MSQRRVALVTGGSRGIGRAIAQDLGRDWHVLVGGRTSAAVAPVVASLPSAEPFVCDLADEEATALAARRISHLDALVHSAGIALGGHVADLTRDQLRHIFEVNVIAVADLTRLLLPLLRASGDGHVVALNSGSGFASGQPGSTAYNGSKHALRVLTDALREEERGRVRVTSIHPGRTDSDMQRQLQATSGRDYRAEDFVRPETVAALVRTALETSPEAQLETLSVRPVVTS</sequence>
<dbReference type="NCBIfam" id="NF006073">
    <property type="entry name" value="PRK08219.1"/>
    <property type="match status" value="1"/>
</dbReference>
<feature type="domain" description="Ketoreductase" evidence="3">
    <location>
        <begin position="5"/>
        <end position="177"/>
    </location>
</feature>
<evidence type="ECO:0000259" key="3">
    <source>
        <dbReference type="SMART" id="SM00822"/>
    </source>
</evidence>
<dbReference type="PANTHER" id="PTHR44196">
    <property type="entry name" value="DEHYDROGENASE/REDUCTASE SDR FAMILY MEMBER 7B"/>
    <property type="match status" value="1"/>
</dbReference>
<evidence type="ECO:0000256" key="2">
    <source>
        <dbReference type="ARBA" id="ARBA00023002"/>
    </source>
</evidence>
<dbReference type="InterPro" id="IPR036291">
    <property type="entry name" value="NAD(P)-bd_dom_sf"/>
</dbReference>
<comment type="similarity">
    <text evidence="1">Belongs to the short-chain dehydrogenases/reductases (SDR) family.</text>
</comment>
<proteinExistence type="inferred from homology"/>
<evidence type="ECO:0000313" key="4">
    <source>
        <dbReference type="EMBL" id="CCH69296.1"/>
    </source>
</evidence>
<dbReference type="SUPFAM" id="SSF51735">
    <property type="entry name" value="NAD(P)-binding Rossmann-fold domains"/>
    <property type="match status" value="1"/>
</dbReference>
<dbReference type="SMART" id="SM00822">
    <property type="entry name" value="PKS_KR"/>
    <property type="match status" value="1"/>
</dbReference>
<dbReference type="InterPro" id="IPR057326">
    <property type="entry name" value="KR_dom"/>
</dbReference>
<dbReference type="eggNOG" id="COG4221">
    <property type="taxonomic scope" value="Bacteria"/>
</dbReference>
<comment type="caution">
    <text evidence="4">The sequence shown here is derived from an EMBL/GenBank/DDBJ whole genome shotgun (WGS) entry which is preliminary data.</text>
</comment>
<dbReference type="RefSeq" id="WP_010851960.1">
    <property type="nucleotide sequence ID" value="NZ_HF570956.1"/>
</dbReference>
<dbReference type="Proteomes" id="UP000013167">
    <property type="component" value="Unassembled WGS sequence"/>
</dbReference>
<accession>N0E0M0</accession>
<keyword evidence="5" id="KW-1185">Reference proteome</keyword>
<dbReference type="GO" id="GO:0016491">
    <property type="term" value="F:oxidoreductase activity"/>
    <property type="evidence" value="ECO:0007669"/>
    <property type="project" value="UniProtKB-KW"/>
</dbReference>
<name>N0E0M0_9MICO</name>
<keyword evidence="2" id="KW-0560">Oxidoreductase</keyword>
<reference evidence="4 5" key="1">
    <citation type="journal article" date="2013" name="ISME J.">
        <title>A metabolic model for members of the genus Tetrasphaera involved in enhanced biological phosphorus removal.</title>
        <authorList>
            <person name="Kristiansen R."/>
            <person name="Nguyen H.T.T."/>
            <person name="Saunders A.M."/>
            <person name="Nielsen J.L."/>
            <person name="Wimmer R."/>
            <person name="Le V.Q."/>
            <person name="McIlroy S.J."/>
            <person name="Petrovski S."/>
            <person name="Seviour R.J."/>
            <person name="Calteau A."/>
            <person name="Nielsen K.L."/>
            <person name="Nielsen P.H."/>
        </authorList>
    </citation>
    <scope>NUCLEOTIDE SEQUENCE [LARGE SCALE GENOMIC DNA]</scope>
    <source>
        <strain evidence="4 5">Lp2</strain>
    </source>
</reference>
<dbReference type="AlphaFoldDB" id="N0E0M0"/>
<organism evidence="4 5">
    <name type="scientific">Phycicoccus elongatus Lp2</name>
    <dbReference type="NCBI Taxonomy" id="1193181"/>
    <lineage>
        <taxon>Bacteria</taxon>
        <taxon>Bacillati</taxon>
        <taxon>Actinomycetota</taxon>
        <taxon>Actinomycetes</taxon>
        <taxon>Micrococcales</taxon>
        <taxon>Intrasporangiaceae</taxon>
        <taxon>Phycicoccus</taxon>
    </lineage>
</organism>
<dbReference type="STRING" id="1193181.BN10_1460004"/>
<dbReference type="HOGENOM" id="CLU_010194_2_10_11"/>
<dbReference type="Pfam" id="PF00106">
    <property type="entry name" value="adh_short"/>
    <property type="match status" value="1"/>
</dbReference>
<dbReference type="PANTHER" id="PTHR44196:SF1">
    <property type="entry name" value="DEHYDROGENASE_REDUCTASE SDR FAMILY MEMBER 7B"/>
    <property type="match status" value="1"/>
</dbReference>
<evidence type="ECO:0000313" key="5">
    <source>
        <dbReference type="Proteomes" id="UP000013167"/>
    </source>
</evidence>
<dbReference type="Gene3D" id="3.40.50.720">
    <property type="entry name" value="NAD(P)-binding Rossmann-like Domain"/>
    <property type="match status" value="1"/>
</dbReference>